<sequence>MKSTTLVIMAAGMGSRFGGGIKQLEPMGPNGEIIMDYSIYDAIEAGFNKVVFVTRKDLLETFKEVIGNRIEKVIPVEYVFQEIEDVPAGFSAPADRTKPWGTGQAILACKGTVKDPFLVINADDYYGKTAFKLIHDYLVADRPATGKYDFCMAGFILGNTLSDNGAVTRGICVVNDKEQLVGVDETGGIVKTATGAQAEKNGAIVDVDPQSHVSMNMWGFTADFLDELEEGFKDFLSGLKEGDIKSEYLLPSIVDQLIKSNKADVAVLETKDKWFGVTYKEDKPVVVESIKKLIEAGDYPEKLYN</sequence>
<protein>
    <submittedName>
        <fullName evidence="1">Nucleotidyl transferase</fullName>
    </submittedName>
</protein>
<dbReference type="AlphaFoldDB" id="A0A1G9XWD7"/>
<reference evidence="2" key="1">
    <citation type="submission" date="2016-10" db="EMBL/GenBank/DDBJ databases">
        <authorList>
            <person name="Varghese N."/>
            <person name="Submissions S."/>
        </authorList>
    </citation>
    <scope>NUCLEOTIDE SEQUENCE [LARGE SCALE GENOMIC DNA]</scope>
    <source>
        <strain evidence="2">M83</strain>
    </source>
</reference>
<evidence type="ECO:0000313" key="1">
    <source>
        <dbReference type="EMBL" id="SDN01104.1"/>
    </source>
</evidence>
<keyword evidence="2" id="KW-1185">Reference proteome</keyword>
<evidence type="ECO:0000313" key="2">
    <source>
        <dbReference type="Proteomes" id="UP000187651"/>
    </source>
</evidence>
<dbReference type="InterPro" id="IPR029044">
    <property type="entry name" value="Nucleotide-diphossugar_trans"/>
</dbReference>
<accession>A0A1G9XWD7</accession>
<dbReference type="GO" id="GO:0016740">
    <property type="term" value="F:transferase activity"/>
    <property type="evidence" value="ECO:0007669"/>
    <property type="project" value="UniProtKB-KW"/>
</dbReference>
<dbReference type="EMBL" id="FNHZ01000004">
    <property type="protein sequence ID" value="SDN01104.1"/>
    <property type="molecule type" value="Genomic_DNA"/>
</dbReference>
<dbReference type="Proteomes" id="UP000187651">
    <property type="component" value="Unassembled WGS sequence"/>
</dbReference>
<organism evidence="1 2">
    <name type="scientific">Lachnospira pectinoschiza</name>
    <dbReference type="NCBI Taxonomy" id="28052"/>
    <lineage>
        <taxon>Bacteria</taxon>
        <taxon>Bacillati</taxon>
        <taxon>Bacillota</taxon>
        <taxon>Clostridia</taxon>
        <taxon>Lachnospirales</taxon>
        <taxon>Lachnospiraceae</taxon>
        <taxon>Lachnospira</taxon>
    </lineage>
</organism>
<dbReference type="RefSeq" id="WP_074521736.1">
    <property type="nucleotide sequence ID" value="NZ_FNHZ01000004.1"/>
</dbReference>
<dbReference type="OrthoDB" id="9779926at2"/>
<dbReference type="SUPFAM" id="SSF53448">
    <property type="entry name" value="Nucleotide-diphospho-sugar transferases"/>
    <property type="match status" value="1"/>
</dbReference>
<keyword evidence="1" id="KW-0808">Transferase</keyword>
<name>A0A1G9XWD7_9FIRM</name>
<proteinExistence type="predicted"/>
<gene>
    <name evidence="1" type="ORF">SAMN05216544_1670</name>
</gene>
<dbReference type="Gene3D" id="3.90.550.10">
    <property type="entry name" value="Spore Coat Polysaccharide Biosynthesis Protein SpsA, Chain A"/>
    <property type="match status" value="1"/>
</dbReference>